<evidence type="ECO:0000256" key="7">
    <source>
        <dbReference type="ARBA" id="ARBA00038878"/>
    </source>
</evidence>
<evidence type="ECO:0000256" key="4">
    <source>
        <dbReference type="ARBA" id="ARBA00023002"/>
    </source>
</evidence>
<comment type="caution">
    <text evidence="10">The sequence shown here is derived from an EMBL/GenBank/DDBJ whole genome shotgun (WGS) entry which is preliminary data.</text>
</comment>
<dbReference type="GO" id="GO:0047545">
    <property type="term" value="F:(S)-2-hydroxyglutarate dehydrogenase activity"/>
    <property type="evidence" value="ECO:0007669"/>
    <property type="project" value="UniProtKB-EC"/>
</dbReference>
<dbReference type="Proteomes" id="UP000636479">
    <property type="component" value="Unassembled WGS sequence"/>
</dbReference>
<accession>A0A8H6WBQ4</accession>
<evidence type="ECO:0000256" key="1">
    <source>
        <dbReference type="ARBA" id="ARBA00001974"/>
    </source>
</evidence>
<protein>
    <recommendedName>
        <fullName evidence="8">L-2-hydroxyglutarate dehydrogenase, mitochondrial</fullName>
        <ecNumber evidence="7">1.1.99.2</ecNumber>
    </recommendedName>
</protein>
<dbReference type="GeneID" id="59341591"/>
<dbReference type="InterPro" id="IPR036188">
    <property type="entry name" value="FAD/NAD-bd_sf"/>
</dbReference>
<keyword evidence="2" id="KW-0285">Flavoprotein</keyword>
<evidence type="ECO:0000256" key="8">
    <source>
        <dbReference type="ARBA" id="ARBA00041137"/>
    </source>
</evidence>
<dbReference type="EMBL" id="JACAZF010000002">
    <property type="protein sequence ID" value="KAF7312062.1"/>
    <property type="molecule type" value="Genomic_DNA"/>
</dbReference>
<dbReference type="RefSeq" id="XP_037224170.1">
    <property type="nucleotide sequence ID" value="XM_037359075.1"/>
</dbReference>
<comment type="catalytic activity">
    <reaction evidence="5">
        <text>(S)-2-hydroxyglutarate + A = 2-oxoglutarate + AH2</text>
        <dbReference type="Rhea" id="RHEA:21252"/>
        <dbReference type="ChEBI" id="CHEBI:13193"/>
        <dbReference type="ChEBI" id="CHEBI:16782"/>
        <dbReference type="ChEBI" id="CHEBI:16810"/>
        <dbReference type="ChEBI" id="CHEBI:17499"/>
        <dbReference type="EC" id="1.1.99.2"/>
    </reaction>
</comment>
<organism evidence="10 11">
    <name type="scientific">Mycena indigotica</name>
    <dbReference type="NCBI Taxonomy" id="2126181"/>
    <lineage>
        <taxon>Eukaryota</taxon>
        <taxon>Fungi</taxon>
        <taxon>Dikarya</taxon>
        <taxon>Basidiomycota</taxon>
        <taxon>Agaricomycotina</taxon>
        <taxon>Agaricomycetes</taxon>
        <taxon>Agaricomycetidae</taxon>
        <taxon>Agaricales</taxon>
        <taxon>Marasmiineae</taxon>
        <taxon>Mycenaceae</taxon>
        <taxon>Mycena</taxon>
    </lineage>
</organism>
<evidence type="ECO:0000313" key="11">
    <source>
        <dbReference type="Proteomes" id="UP000636479"/>
    </source>
</evidence>
<dbReference type="Pfam" id="PF01266">
    <property type="entry name" value="DAO"/>
    <property type="match status" value="1"/>
</dbReference>
<keyword evidence="3" id="KW-0274">FAD</keyword>
<dbReference type="Gene3D" id="3.30.9.10">
    <property type="entry name" value="D-Amino Acid Oxidase, subunit A, domain 2"/>
    <property type="match status" value="1"/>
</dbReference>
<keyword evidence="4" id="KW-0560">Oxidoreductase</keyword>
<evidence type="ECO:0000259" key="9">
    <source>
        <dbReference type="Pfam" id="PF01266"/>
    </source>
</evidence>
<evidence type="ECO:0000256" key="2">
    <source>
        <dbReference type="ARBA" id="ARBA00022630"/>
    </source>
</evidence>
<gene>
    <name evidence="10" type="ORF">MIND_00218300</name>
</gene>
<proteinExistence type="inferred from homology"/>
<feature type="domain" description="FAD dependent oxidoreductase" evidence="9">
    <location>
        <begin position="22"/>
        <end position="426"/>
    </location>
</feature>
<dbReference type="PANTHER" id="PTHR43104:SF4">
    <property type="entry name" value="L-2-HYDROXYGLUTARATE DEHYDROGENASE, MITOCHONDRIAL"/>
    <property type="match status" value="1"/>
</dbReference>
<dbReference type="OrthoDB" id="498204at2759"/>
<dbReference type="AlphaFoldDB" id="A0A8H6WBQ4"/>
<keyword evidence="11" id="KW-1185">Reference proteome</keyword>
<dbReference type="Gene3D" id="3.50.50.60">
    <property type="entry name" value="FAD/NAD(P)-binding domain"/>
    <property type="match status" value="1"/>
</dbReference>
<dbReference type="InterPro" id="IPR006076">
    <property type="entry name" value="FAD-dep_OxRdtase"/>
</dbReference>
<name>A0A8H6WBQ4_9AGAR</name>
<evidence type="ECO:0000256" key="3">
    <source>
        <dbReference type="ARBA" id="ARBA00022827"/>
    </source>
</evidence>
<evidence type="ECO:0000256" key="5">
    <source>
        <dbReference type="ARBA" id="ARBA00036066"/>
    </source>
</evidence>
<dbReference type="EC" id="1.1.99.2" evidence="7"/>
<comment type="similarity">
    <text evidence="6">Belongs to the L2HGDH family.</text>
</comment>
<evidence type="ECO:0000313" key="10">
    <source>
        <dbReference type="EMBL" id="KAF7312062.1"/>
    </source>
</evidence>
<reference evidence="10" key="1">
    <citation type="submission" date="2020-05" db="EMBL/GenBank/DDBJ databases">
        <title>Mycena genomes resolve the evolution of fungal bioluminescence.</title>
        <authorList>
            <person name="Tsai I.J."/>
        </authorList>
    </citation>
    <scope>NUCLEOTIDE SEQUENCE</scope>
    <source>
        <strain evidence="10">171206Taipei</strain>
    </source>
</reference>
<comment type="cofactor">
    <cofactor evidence="1">
        <name>FAD</name>
        <dbReference type="ChEBI" id="CHEBI:57692"/>
    </cofactor>
</comment>
<dbReference type="PANTHER" id="PTHR43104">
    <property type="entry name" value="L-2-HYDROXYGLUTARATE DEHYDROGENASE, MITOCHONDRIAL"/>
    <property type="match status" value="1"/>
</dbReference>
<evidence type="ECO:0000256" key="6">
    <source>
        <dbReference type="ARBA" id="ARBA00037941"/>
    </source>
</evidence>
<dbReference type="SUPFAM" id="SSF51905">
    <property type="entry name" value="FAD/NAD(P)-binding domain"/>
    <property type="match status" value="1"/>
</dbReference>
<sequence>MAFRAALNTAKHTYRAPEFAVDYVVVGGGVVGLAVARRLSRIPNKTTLLLERHSKAGEETSSRNSEVIHSGLYYPPDSLKTHLCIRGRELLYAYCKANQVPFRQTGKLVVASEKQHGYIEGLHAKAQMLKWPTSFGSATPDRQALPTELISGSEARQMEPHLSRDISGALWCPETGIIDSHALMESLERDIIDSDGADLVYSTKVVRLDPFKDKPTIDGAKRGWVIQTVTGDEIGSIYTKSVINAMGLSAPLLVNSLLPESKRLPLYYARGSYAKYRGRSVSGISHLIYPCPDNQSHGFQSLGTHLTLDLQGEVRFGPDLQWISPKNNDDSDFWKKYLVADNSRLEEMHQAVTKYLPSVELEGLQPDYVGIRPKLVGPGGGFQDFIFRTDFPDKEVEESAKRPFISLLGIESPGLTSALGIAEHVVSNMLGEQ</sequence>